<dbReference type="PANTHER" id="PTHR43300">
    <property type="entry name" value="ACETYLTRANSFERASE"/>
    <property type="match status" value="1"/>
</dbReference>
<dbReference type="SUPFAM" id="SSF51161">
    <property type="entry name" value="Trimeric LpxA-like enzymes"/>
    <property type="match status" value="1"/>
</dbReference>
<sequence length="163" mass="18033">MLDKDVKLGKDVVIFDEKLINVFGCEIGDRSFVGPFVEITRNVKIGADCKIESHSFICDSVTLEDQVFIGHGVMFTNDLYPKVERGVQYIETVVKSHASIGSNATIVCGVTIGRYCVVGAGAVVTRDVEDFSIVAGNPAKVLHQFQSEKEMINYMTERQPLRK</sequence>
<dbReference type="EC" id="2.7.7.23" evidence="1"/>
<protein>
    <submittedName>
        <fullName evidence="1">N-acetylglucosamine-1-phosphate uridyltransferase</fullName>
        <ecNumber evidence="1">2.3.1.157</ecNumber>
        <ecNumber evidence="1">2.7.7.23</ecNumber>
    </submittedName>
</protein>
<dbReference type="CDD" id="cd03358">
    <property type="entry name" value="LbH_WxcM_N_like"/>
    <property type="match status" value="1"/>
</dbReference>
<proteinExistence type="predicted"/>
<dbReference type="InterPro" id="IPR011004">
    <property type="entry name" value="Trimer_LpxA-like_sf"/>
</dbReference>
<evidence type="ECO:0000313" key="1">
    <source>
        <dbReference type="EMBL" id="KKI50399.1"/>
    </source>
</evidence>
<dbReference type="Pfam" id="PF00132">
    <property type="entry name" value="Hexapep"/>
    <property type="match status" value="1"/>
</dbReference>
<dbReference type="Proteomes" id="UP000034076">
    <property type="component" value="Unassembled WGS sequence"/>
</dbReference>
<keyword evidence="1" id="KW-0012">Acyltransferase</keyword>
<dbReference type="EC" id="2.3.1.157" evidence="1"/>
<dbReference type="PANTHER" id="PTHR43300:SF4">
    <property type="entry name" value="ACYL-[ACYL-CARRIER-PROTEIN]--UDP-N-ACETYLGLUCOSAMINE O-ACYLTRANSFERASE"/>
    <property type="match status" value="1"/>
</dbReference>
<dbReference type="EMBL" id="LAYJ01000112">
    <property type="protein sequence ID" value="KKI50399.1"/>
    <property type="molecule type" value="Genomic_DNA"/>
</dbReference>
<keyword evidence="1" id="KW-0808">Transferase</keyword>
<gene>
    <name evidence="1" type="ORF">CHK_2462</name>
</gene>
<dbReference type="Gene3D" id="2.160.10.10">
    <property type="entry name" value="Hexapeptide repeat proteins"/>
    <property type="match status" value="1"/>
</dbReference>
<keyword evidence="1" id="KW-0548">Nucleotidyltransferase</keyword>
<evidence type="ECO:0000313" key="2">
    <source>
        <dbReference type="Proteomes" id="UP000034076"/>
    </source>
</evidence>
<dbReference type="InterPro" id="IPR001451">
    <property type="entry name" value="Hexapep"/>
</dbReference>
<dbReference type="OrthoDB" id="9801697at2"/>
<keyword evidence="2" id="KW-1185">Reference proteome</keyword>
<dbReference type="InterPro" id="IPR050179">
    <property type="entry name" value="Trans_hexapeptide_repeat"/>
</dbReference>
<dbReference type="GO" id="GO:0019134">
    <property type="term" value="F:glucosamine-1-phosphate N-acetyltransferase activity"/>
    <property type="evidence" value="ECO:0007669"/>
    <property type="project" value="UniProtKB-EC"/>
</dbReference>
<dbReference type="GO" id="GO:0003977">
    <property type="term" value="F:UDP-N-acetylglucosamine diphosphorylase activity"/>
    <property type="evidence" value="ECO:0007669"/>
    <property type="project" value="UniProtKB-EC"/>
</dbReference>
<dbReference type="AlphaFoldDB" id="A0A0M2ND02"/>
<dbReference type="RefSeq" id="WP_046444245.1">
    <property type="nucleotide sequence ID" value="NZ_LAYJ01000112.1"/>
</dbReference>
<organism evidence="1 2">
    <name type="scientific">Christensenella hongkongensis</name>
    <dbReference type="NCBI Taxonomy" id="270498"/>
    <lineage>
        <taxon>Bacteria</taxon>
        <taxon>Bacillati</taxon>
        <taxon>Bacillota</taxon>
        <taxon>Clostridia</taxon>
        <taxon>Christensenellales</taxon>
        <taxon>Christensenellaceae</taxon>
        <taxon>Christensenella</taxon>
    </lineage>
</organism>
<reference evidence="1 2" key="1">
    <citation type="submission" date="2015-04" db="EMBL/GenBank/DDBJ databases">
        <title>Draft genome sequence of bacteremic isolate Catabacter hongkongensis type strain HKU16T.</title>
        <authorList>
            <person name="Lau S.K."/>
            <person name="Teng J.L."/>
            <person name="Huang Y."/>
            <person name="Curreem S.O."/>
            <person name="Tsui S.K."/>
            <person name="Woo P.C."/>
        </authorList>
    </citation>
    <scope>NUCLEOTIDE SEQUENCE [LARGE SCALE GENOMIC DNA]</scope>
    <source>
        <strain evidence="1 2">HKU16</strain>
    </source>
</reference>
<comment type="caution">
    <text evidence="1">The sequence shown here is derived from an EMBL/GenBank/DDBJ whole genome shotgun (WGS) entry which is preliminary data.</text>
</comment>
<accession>A0A0M2ND02</accession>
<name>A0A0M2ND02_9FIRM</name>
<dbReference type="PATRIC" id="fig|270498.16.peg.2212"/>
<dbReference type="STRING" id="270498.CHK_2462"/>